<reference evidence="1" key="1">
    <citation type="submission" date="2021-02" db="EMBL/GenBank/DDBJ databases">
        <authorList>
            <consortium name="DOE Joint Genome Institute"/>
            <person name="Ahrendt S."/>
            <person name="Looney B.P."/>
            <person name="Miyauchi S."/>
            <person name="Morin E."/>
            <person name="Drula E."/>
            <person name="Courty P.E."/>
            <person name="Chicoki N."/>
            <person name="Fauchery L."/>
            <person name="Kohler A."/>
            <person name="Kuo A."/>
            <person name="Labutti K."/>
            <person name="Pangilinan J."/>
            <person name="Lipzen A."/>
            <person name="Riley R."/>
            <person name="Andreopoulos W."/>
            <person name="He G."/>
            <person name="Johnson J."/>
            <person name="Barry K.W."/>
            <person name="Grigoriev I.V."/>
            <person name="Nagy L."/>
            <person name="Hibbett D."/>
            <person name="Henrissat B."/>
            <person name="Matheny P.B."/>
            <person name="Labbe J."/>
            <person name="Martin F."/>
        </authorList>
    </citation>
    <scope>NUCLEOTIDE SEQUENCE</scope>
    <source>
        <strain evidence="1">EC-137</strain>
    </source>
</reference>
<dbReference type="Proteomes" id="UP000814128">
    <property type="component" value="Unassembled WGS sequence"/>
</dbReference>
<dbReference type="EMBL" id="MU273465">
    <property type="protein sequence ID" value="KAI0037144.1"/>
    <property type="molecule type" value="Genomic_DNA"/>
</dbReference>
<reference evidence="1" key="2">
    <citation type="journal article" date="2022" name="New Phytol.">
        <title>Evolutionary transition to the ectomycorrhizal habit in the genomes of a hyperdiverse lineage of mushroom-forming fungi.</title>
        <authorList>
            <person name="Looney B."/>
            <person name="Miyauchi S."/>
            <person name="Morin E."/>
            <person name="Drula E."/>
            <person name="Courty P.E."/>
            <person name="Kohler A."/>
            <person name="Kuo A."/>
            <person name="LaButti K."/>
            <person name="Pangilinan J."/>
            <person name="Lipzen A."/>
            <person name="Riley R."/>
            <person name="Andreopoulos W."/>
            <person name="He G."/>
            <person name="Johnson J."/>
            <person name="Nolan M."/>
            <person name="Tritt A."/>
            <person name="Barry K.W."/>
            <person name="Grigoriev I.V."/>
            <person name="Nagy L.G."/>
            <person name="Hibbett D."/>
            <person name="Henrissat B."/>
            <person name="Matheny P.B."/>
            <person name="Labbe J."/>
            <person name="Martin F.M."/>
        </authorList>
    </citation>
    <scope>NUCLEOTIDE SEQUENCE</scope>
    <source>
        <strain evidence="1">EC-137</strain>
    </source>
</reference>
<organism evidence="1 2">
    <name type="scientific">Vararia minispora EC-137</name>
    <dbReference type="NCBI Taxonomy" id="1314806"/>
    <lineage>
        <taxon>Eukaryota</taxon>
        <taxon>Fungi</taxon>
        <taxon>Dikarya</taxon>
        <taxon>Basidiomycota</taxon>
        <taxon>Agaricomycotina</taxon>
        <taxon>Agaricomycetes</taxon>
        <taxon>Russulales</taxon>
        <taxon>Lachnocladiaceae</taxon>
        <taxon>Vararia</taxon>
    </lineage>
</organism>
<evidence type="ECO:0000313" key="2">
    <source>
        <dbReference type="Proteomes" id="UP000814128"/>
    </source>
</evidence>
<protein>
    <submittedName>
        <fullName evidence="1">Uncharacterized protein</fullName>
    </submittedName>
</protein>
<sequence length="223" mass="24547">MRFTPFLRTAVEASPLSTVHRGNEFERRSLRLLRENLSMSLTRVGGKSDGGVDLLGWWWLPPRGCTSGATATHERRRLRVLAQCKAEKKKMGPAYLRELEGVVYKHSVAHDRSADTEPTGSKQPIVGLLISQSEFTRASMLAAQASPVPLLLLYLPGLHGEGGIGSAVWNAALGAEKGLLGAELEMRWERDPSGTEGRPGLWWRGARLESWVPDGEPSRLENV</sequence>
<keyword evidence="2" id="KW-1185">Reference proteome</keyword>
<evidence type="ECO:0000313" key="1">
    <source>
        <dbReference type="EMBL" id="KAI0037144.1"/>
    </source>
</evidence>
<comment type="caution">
    <text evidence="1">The sequence shown here is derived from an EMBL/GenBank/DDBJ whole genome shotgun (WGS) entry which is preliminary data.</text>
</comment>
<gene>
    <name evidence="1" type="ORF">K488DRAFT_39670</name>
</gene>
<accession>A0ACB8QZ59</accession>
<proteinExistence type="predicted"/>
<name>A0ACB8QZ59_9AGAM</name>